<comment type="caution">
    <text evidence="1">The sequence shown here is derived from an EMBL/GenBank/DDBJ whole genome shotgun (WGS) entry which is preliminary data.</text>
</comment>
<sequence>MLNNDEIASFETFADCLSTTVIAKLAPNAGKTTKKRAVKGRKNEIKPVARVPQPDADDLGDAAELSDFVQYLAEEIFSSLPPDLRTLSYSSVQGDATLSDKYSMPLDTSLLEKTIELLPPTAADSLSSYGLIQTDLSNLDRFMEPILESYITATTAPPPEYTPAIAATRPSACEICEREHLPLTYHHLIPRQMHARAVKRGWHKDWELNKVAWLCRACHSYVHKVATNEELARELYSVELLTEREDVQKWAAWVGRVRWKAR</sequence>
<proteinExistence type="predicted"/>
<dbReference type="AlphaFoldDB" id="A0AAV9JUG0"/>
<dbReference type="EMBL" id="JAVFHQ010000005">
    <property type="protein sequence ID" value="KAK4549101.1"/>
    <property type="molecule type" value="Genomic_DNA"/>
</dbReference>
<dbReference type="CDD" id="cd00085">
    <property type="entry name" value="HNHc"/>
    <property type="match status" value="1"/>
</dbReference>
<dbReference type="InterPro" id="IPR003615">
    <property type="entry name" value="HNH_nuc"/>
</dbReference>
<organism evidence="1 2">
    <name type="scientific">Oleoguttula mirabilis</name>
    <dbReference type="NCBI Taxonomy" id="1507867"/>
    <lineage>
        <taxon>Eukaryota</taxon>
        <taxon>Fungi</taxon>
        <taxon>Dikarya</taxon>
        <taxon>Ascomycota</taxon>
        <taxon>Pezizomycotina</taxon>
        <taxon>Dothideomycetes</taxon>
        <taxon>Dothideomycetidae</taxon>
        <taxon>Mycosphaerellales</taxon>
        <taxon>Teratosphaeriaceae</taxon>
        <taxon>Oleoguttula</taxon>
    </lineage>
</organism>
<dbReference type="PANTHER" id="PTHR37827">
    <property type="entry name" value="TUDOR DOMAIN-CONTAINING PROTEIN"/>
    <property type="match status" value="1"/>
</dbReference>
<dbReference type="PANTHER" id="PTHR37827:SF1">
    <property type="entry name" value="HNH DOMAIN-CONTAINING PROTEIN"/>
    <property type="match status" value="1"/>
</dbReference>
<reference evidence="1 2" key="1">
    <citation type="submission" date="2021-11" db="EMBL/GenBank/DDBJ databases">
        <title>Black yeast isolated from Biological Soil Crust.</title>
        <authorList>
            <person name="Kurbessoian T."/>
        </authorList>
    </citation>
    <scope>NUCLEOTIDE SEQUENCE [LARGE SCALE GENOMIC DNA]</scope>
    <source>
        <strain evidence="1 2">CCFEE 5522</strain>
    </source>
</reference>
<name>A0AAV9JUG0_9PEZI</name>
<gene>
    <name evidence="1" type="ORF">LTR36_007557</name>
</gene>
<accession>A0AAV9JUG0</accession>
<evidence type="ECO:0000313" key="1">
    <source>
        <dbReference type="EMBL" id="KAK4549101.1"/>
    </source>
</evidence>
<evidence type="ECO:0000313" key="2">
    <source>
        <dbReference type="Proteomes" id="UP001324427"/>
    </source>
</evidence>
<protein>
    <submittedName>
        <fullName evidence="1">Uncharacterized protein</fullName>
    </submittedName>
</protein>
<dbReference type="Proteomes" id="UP001324427">
    <property type="component" value="Unassembled WGS sequence"/>
</dbReference>
<keyword evidence="2" id="KW-1185">Reference proteome</keyword>